<keyword evidence="3" id="KW-1185">Reference proteome</keyword>
<reference evidence="2" key="1">
    <citation type="submission" date="2021-11" db="EMBL/GenBank/DDBJ databases">
        <title>Genome sequence.</title>
        <authorList>
            <person name="Sun Q."/>
        </authorList>
    </citation>
    <scope>NUCLEOTIDE SEQUENCE</scope>
    <source>
        <strain evidence="2">JC740</strain>
    </source>
</reference>
<evidence type="ECO:0000256" key="1">
    <source>
        <dbReference type="SAM" id="SignalP"/>
    </source>
</evidence>
<dbReference type="Proteomes" id="UP001430306">
    <property type="component" value="Unassembled WGS sequence"/>
</dbReference>
<sequence length="439" mass="49266">MNFLSFRTLDRRTLLRGASTCLALPWLEAMMPRSVSAAETTAAPPRMGMFYFGTGMNMRQFYPDGFGPDAKLSRILRPLEKQRDQFTVLSGTTLQHGGGHDGAYPFSTSIARGEKQTISPDQLVAEHHGKHTRFPSLQLSVKRGTGFGSQALATISWNRQGIPLAAENDPQTIFQHLFRPTNETQRSEQSDEFRQRGSVLDAILSDAKHLQQRLGQTDRRQLDQYFQSIREVETTLRREIDWADRPKPQPELKGFGDYEKAVTPEGNGKFVYDTYAKLMYDLIALAFQTDSTRVVSYVVRTELAGGVYPEFGVSKGYHELTHHGNDPKNLDELAKVDTIYMNHWSYFLNRLASIREGDKSLLDNTILGFSSGMGIGHSKDTLPTMISGGRGLGVRHQTHLQLADHTPLSSVWHTMVERMGIEIENDFQDSTGPIGELLA</sequence>
<comment type="caution">
    <text evidence="2">The sequence shown here is derived from an EMBL/GenBank/DDBJ whole genome shotgun (WGS) entry which is preliminary data.</text>
</comment>
<proteinExistence type="predicted"/>
<dbReference type="EMBL" id="JAJKFW010000025">
    <property type="protein sequence ID" value="MCC9644168.1"/>
    <property type="molecule type" value="Genomic_DNA"/>
</dbReference>
<evidence type="ECO:0000313" key="2">
    <source>
        <dbReference type="EMBL" id="MCC9644168.1"/>
    </source>
</evidence>
<dbReference type="RefSeq" id="WP_230275290.1">
    <property type="nucleotide sequence ID" value="NZ_JAJKFW010000025.1"/>
</dbReference>
<name>A0ABS8NKS2_9BACT</name>
<evidence type="ECO:0000313" key="3">
    <source>
        <dbReference type="Proteomes" id="UP001430306"/>
    </source>
</evidence>
<protein>
    <submittedName>
        <fullName evidence="2">DUF1552 domain-containing protein</fullName>
    </submittedName>
</protein>
<accession>A0ABS8NKS2</accession>
<keyword evidence="1" id="KW-0732">Signal</keyword>
<gene>
    <name evidence="2" type="ORF">LOC71_17945</name>
</gene>
<organism evidence="2 3">
    <name type="scientific">Rhodopirellula halodulae</name>
    <dbReference type="NCBI Taxonomy" id="2894198"/>
    <lineage>
        <taxon>Bacteria</taxon>
        <taxon>Pseudomonadati</taxon>
        <taxon>Planctomycetota</taxon>
        <taxon>Planctomycetia</taxon>
        <taxon>Pirellulales</taxon>
        <taxon>Pirellulaceae</taxon>
        <taxon>Rhodopirellula</taxon>
    </lineage>
</organism>
<dbReference type="Pfam" id="PF07586">
    <property type="entry name" value="HXXSHH"/>
    <property type="match status" value="1"/>
</dbReference>
<feature type="chain" id="PRO_5046348351" evidence="1">
    <location>
        <begin position="38"/>
        <end position="439"/>
    </location>
</feature>
<feature type="signal peptide" evidence="1">
    <location>
        <begin position="1"/>
        <end position="37"/>
    </location>
</feature>
<dbReference type="InterPro" id="IPR011447">
    <property type="entry name" value="DUF1552"/>
</dbReference>